<dbReference type="InterPro" id="IPR011993">
    <property type="entry name" value="PH-like_dom_sf"/>
</dbReference>
<dbReference type="InterPro" id="IPR004148">
    <property type="entry name" value="BAR_dom"/>
</dbReference>
<evidence type="ECO:0008006" key="9">
    <source>
        <dbReference type="Google" id="ProtNLM"/>
    </source>
</evidence>
<gene>
    <name evidence="8" type="ORF">TTEB3V08_LOCUS8487</name>
</gene>
<evidence type="ECO:0000313" key="8">
    <source>
        <dbReference type="EMBL" id="CAD7460559.1"/>
    </source>
</evidence>
<dbReference type="InterPro" id="IPR037278">
    <property type="entry name" value="ARFGAP/RecO"/>
</dbReference>
<feature type="domain" description="PH" evidence="6">
    <location>
        <begin position="202"/>
        <end position="370"/>
    </location>
</feature>
<dbReference type="Pfam" id="PF00169">
    <property type="entry name" value="PH"/>
    <property type="match status" value="1"/>
</dbReference>
<dbReference type="Gene3D" id="2.30.29.30">
    <property type="entry name" value="Pleckstrin-homology domain (PH domain)/Phosphotyrosine-binding domain (PTB)"/>
    <property type="match status" value="1"/>
</dbReference>
<evidence type="ECO:0000256" key="2">
    <source>
        <dbReference type="ARBA" id="ARBA00022771"/>
    </source>
</evidence>
<feature type="compositionally biased region" description="Acidic residues" evidence="5">
    <location>
        <begin position="698"/>
        <end position="707"/>
    </location>
</feature>
<dbReference type="SUPFAM" id="SSF103657">
    <property type="entry name" value="BAR/IMD domain-like"/>
    <property type="match status" value="1"/>
</dbReference>
<dbReference type="SUPFAM" id="SSF50729">
    <property type="entry name" value="PH domain-like"/>
    <property type="match status" value="1"/>
</dbReference>
<sequence length="707" mass="79231">MVCLNKLIHALQEMNKFHTILLDQASRTILKNLTAFIKGDIKGVKESRHYFEKISVDLDVALSRNSQVPRSRPQEAEETQNLLSATRSCFRHTALDYVHVVSLLQAKKRHEVLSTLLSYMHAYSTFFHQGSDLCQDLDPFFKKLGEESDKEHDKEHDNVLLVLWSQVGAMRKQCNRLEKEMENRHTYVTSKDMVPPPGPEGGPRMEGYLFKRTSNAFKTWNRRWFSLQDNQLVYRKRTGEENVTVMEEDLRLCSVKPVVDGDRRFCFEVLSPAKSQVLDQVPAISLVSRSQVLDQVPASSLVSRSQVLDQVPAISLVSRSQVLDQVPASSLVSRSQVLNSGPVFCRSHMLQADSEEMYQSWICAMQQGIGAAIQLSISEEGCMNLAPSGGSSLTAGRESSSSHSASSSISEPQDRPSPEKQRKTRMWEQLLNIPGNEVCCDCENPNPRWASINLGITLCIGKFIRNIVTSSCCNSFSVPECSGVHRSLGVHYSKVRSLTLDAWEPEILKVMAELGNSIVNKVYEANIPPDFARATPKCHGNIREAWIKAKYVERKFVKLLSVLSDSNHASPDQRLSRPSQLSVRKWSVRKLRRRPRSKDNRGERRKQRDKLSVVEESKPEPIEENSSSTCDANNINKVSPPKTEEESNFTTPSCGSPVGCDGDKDGVVDPEVLVFGKSLETQPIEGSIDLSSDQDSTGGEEEEFTGQ</sequence>
<dbReference type="Pfam" id="PF16746">
    <property type="entry name" value="BAR_3"/>
    <property type="match status" value="1"/>
</dbReference>
<dbReference type="InterPro" id="IPR001849">
    <property type="entry name" value="PH_domain"/>
</dbReference>
<keyword evidence="2 4" id="KW-0863">Zinc-finger</keyword>
<feature type="compositionally biased region" description="Basic and acidic residues" evidence="5">
    <location>
        <begin position="609"/>
        <end position="621"/>
    </location>
</feature>
<dbReference type="FunFam" id="2.30.29.30:FF:000384">
    <property type="entry name" value="Uncharacterized protein, isoform A"/>
    <property type="match status" value="1"/>
</dbReference>
<dbReference type="PROSITE" id="PS50115">
    <property type="entry name" value="ARFGAP"/>
    <property type="match status" value="1"/>
</dbReference>
<dbReference type="GO" id="GO:0008270">
    <property type="term" value="F:zinc ion binding"/>
    <property type="evidence" value="ECO:0007669"/>
    <property type="project" value="UniProtKB-KW"/>
</dbReference>
<dbReference type="SMART" id="SM00233">
    <property type="entry name" value="PH"/>
    <property type="match status" value="1"/>
</dbReference>
<dbReference type="InterPro" id="IPR038508">
    <property type="entry name" value="ArfGAP_dom_sf"/>
</dbReference>
<dbReference type="GO" id="GO:0005096">
    <property type="term" value="F:GTPase activator activity"/>
    <property type="evidence" value="ECO:0007669"/>
    <property type="project" value="InterPro"/>
</dbReference>
<evidence type="ECO:0000256" key="5">
    <source>
        <dbReference type="SAM" id="MobiDB-lite"/>
    </source>
</evidence>
<dbReference type="GO" id="GO:0005737">
    <property type="term" value="C:cytoplasm"/>
    <property type="evidence" value="ECO:0007669"/>
    <property type="project" value="InterPro"/>
</dbReference>
<dbReference type="InterPro" id="IPR001164">
    <property type="entry name" value="ArfGAP_dom"/>
</dbReference>
<keyword evidence="1" id="KW-0479">Metal-binding</keyword>
<dbReference type="CDD" id="cd07603">
    <property type="entry name" value="BAR_ACAPs"/>
    <property type="match status" value="1"/>
</dbReference>
<dbReference type="PANTHER" id="PTHR23180">
    <property type="entry name" value="CENTAURIN/ARF"/>
    <property type="match status" value="1"/>
</dbReference>
<accession>A0A7R9ILC0</accession>
<feature type="region of interest" description="Disordered" evidence="5">
    <location>
        <begin position="586"/>
        <end position="665"/>
    </location>
</feature>
<protein>
    <recommendedName>
        <fullName evidence="9">PH domain-containing protein</fullName>
    </recommendedName>
</protein>
<feature type="compositionally biased region" description="Polar residues" evidence="5">
    <location>
        <begin position="624"/>
        <end position="637"/>
    </location>
</feature>
<dbReference type="SMART" id="SM00105">
    <property type="entry name" value="ArfGap"/>
    <property type="match status" value="1"/>
</dbReference>
<evidence type="ECO:0000256" key="3">
    <source>
        <dbReference type="ARBA" id="ARBA00022833"/>
    </source>
</evidence>
<organism evidence="8">
    <name type="scientific">Timema tahoe</name>
    <dbReference type="NCBI Taxonomy" id="61484"/>
    <lineage>
        <taxon>Eukaryota</taxon>
        <taxon>Metazoa</taxon>
        <taxon>Ecdysozoa</taxon>
        <taxon>Arthropoda</taxon>
        <taxon>Hexapoda</taxon>
        <taxon>Insecta</taxon>
        <taxon>Pterygota</taxon>
        <taxon>Neoptera</taxon>
        <taxon>Polyneoptera</taxon>
        <taxon>Phasmatodea</taxon>
        <taxon>Timematodea</taxon>
        <taxon>Timematoidea</taxon>
        <taxon>Timematidae</taxon>
        <taxon>Timema</taxon>
    </lineage>
</organism>
<name>A0A7R9ILC0_9NEOP</name>
<dbReference type="CDD" id="cd13250">
    <property type="entry name" value="PH_ACAP"/>
    <property type="match status" value="1"/>
</dbReference>
<dbReference type="SUPFAM" id="SSF57863">
    <property type="entry name" value="ArfGap/RecO-like zinc finger"/>
    <property type="match status" value="1"/>
</dbReference>
<feature type="compositionally biased region" description="Basic residues" evidence="5">
    <location>
        <begin position="586"/>
        <end position="596"/>
    </location>
</feature>
<feature type="region of interest" description="Disordered" evidence="5">
    <location>
        <begin position="388"/>
        <end position="423"/>
    </location>
</feature>
<dbReference type="Gene3D" id="1.20.1270.60">
    <property type="entry name" value="Arfaptin homology (AH) domain/BAR domain"/>
    <property type="match status" value="1"/>
</dbReference>
<dbReference type="InterPro" id="IPR045258">
    <property type="entry name" value="ACAP1/2/3-like"/>
</dbReference>
<dbReference type="AlphaFoldDB" id="A0A7R9ILC0"/>
<feature type="region of interest" description="Disordered" evidence="5">
    <location>
        <begin position="678"/>
        <end position="707"/>
    </location>
</feature>
<evidence type="ECO:0000256" key="4">
    <source>
        <dbReference type="PROSITE-ProRule" id="PRU00288"/>
    </source>
</evidence>
<proteinExistence type="predicted"/>
<reference evidence="8" key="1">
    <citation type="submission" date="2020-11" db="EMBL/GenBank/DDBJ databases">
        <authorList>
            <person name="Tran Van P."/>
        </authorList>
    </citation>
    <scope>NUCLEOTIDE SEQUENCE</scope>
</reference>
<evidence type="ECO:0000256" key="1">
    <source>
        <dbReference type="ARBA" id="ARBA00022723"/>
    </source>
</evidence>
<feature type="compositionally biased region" description="Polar residues" evidence="5">
    <location>
        <begin position="389"/>
        <end position="398"/>
    </location>
</feature>
<dbReference type="InterPro" id="IPR027267">
    <property type="entry name" value="AH/BAR_dom_sf"/>
</dbReference>
<feature type="compositionally biased region" description="Low complexity" evidence="5">
    <location>
        <begin position="399"/>
        <end position="410"/>
    </location>
</feature>
<keyword evidence="3" id="KW-0862">Zinc</keyword>
<dbReference type="EMBL" id="OE003819">
    <property type="protein sequence ID" value="CAD7460559.1"/>
    <property type="molecule type" value="Genomic_DNA"/>
</dbReference>
<dbReference type="Gene3D" id="1.10.220.150">
    <property type="entry name" value="Arf GTPase activating protein"/>
    <property type="match status" value="1"/>
</dbReference>
<evidence type="ECO:0000259" key="6">
    <source>
        <dbReference type="PROSITE" id="PS50003"/>
    </source>
</evidence>
<evidence type="ECO:0000259" key="7">
    <source>
        <dbReference type="PROSITE" id="PS50115"/>
    </source>
</evidence>
<dbReference type="PRINTS" id="PR00405">
    <property type="entry name" value="REVINTRACTNG"/>
</dbReference>
<dbReference type="CDD" id="cd08835">
    <property type="entry name" value="ArfGap_ACAP"/>
    <property type="match status" value="1"/>
</dbReference>
<dbReference type="Pfam" id="PF01412">
    <property type="entry name" value="ArfGap"/>
    <property type="match status" value="2"/>
</dbReference>
<feature type="domain" description="Arf-GAP" evidence="7">
    <location>
        <begin position="424"/>
        <end position="569"/>
    </location>
</feature>
<dbReference type="PANTHER" id="PTHR23180:SF399">
    <property type="entry name" value="BLOWN FUSE, ISOFORM A-RELATED"/>
    <property type="match status" value="1"/>
</dbReference>
<dbReference type="PROSITE" id="PS50003">
    <property type="entry name" value="PH_DOMAIN"/>
    <property type="match status" value="1"/>
</dbReference>
<feature type="compositionally biased region" description="Basic and acidic residues" evidence="5">
    <location>
        <begin position="412"/>
        <end position="421"/>
    </location>
</feature>